<gene>
    <name evidence="1" type="ORF">N7469_009417</name>
</gene>
<dbReference type="RefSeq" id="XP_056498100.1">
    <property type="nucleotide sequence ID" value="XM_056648335.1"/>
</dbReference>
<evidence type="ECO:0000313" key="2">
    <source>
        <dbReference type="Proteomes" id="UP001147733"/>
    </source>
</evidence>
<evidence type="ECO:0000313" key="1">
    <source>
        <dbReference type="EMBL" id="KAJ5223177.1"/>
    </source>
</evidence>
<dbReference type="AlphaFoldDB" id="A0A9W9NNC8"/>
<protein>
    <submittedName>
        <fullName evidence="1">Uncharacterized protein</fullName>
    </submittedName>
</protein>
<dbReference type="OrthoDB" id="2121326at2759"/>
<dbReference type="GeneID" id="81387502"/>
<organism evidence="1 2">
    <name type="scientific">Penicillium citrinum</name>
    <dbReference type="NCBI Taxonomy" id="5077"/>
    <lineage>
        <taxon>Eukaryota</taxon>
        <taxon>Fungi</taxon>
        <taxon>Dikarya</taxon>
        <taxon>Ascomycota</taxon>
        <taxon>Pezizomycotina</taxon>
        <taxon>Eurotiomycetes</taxon>
        <taxon>Eurotiomycetidae</taxon>
        <taxon>Eurotiales</taxon>
        <taxon>Aspergillaceae</taxon>
        <taxon>Penicillium</taxon>
    </lineage>
</organism>
<name>A0A9W9NNC8_PENCI</name>
<reference evidence="1" key="2">
    <citation type="journal article" date="2023" name="IMA Fungus">
        <title>Comparative genomic study of the Penicillium genus elucidates a diverse pangenome and 15 lateral gene transfer events.</title>
        <authorList>
            <person name="Petersen C."/>
            <person name="Sorensen T."/>
            <person name="Nielsen M.R."/>
            <person name="Sondergaard T.E."/>
            <person name="Sorensen J.L."/>
            <person name="Fitzpatrick D.A."/>
            <person name="Frisvad J.C."/>
            <person name="Nielsen K.L."/>
        </authorList>
    </citation>
    <scope>NUCLEOTIDE SEQUENCE</scope>
    <source>
        <strain evidence="1">IBT 23319</strain>
    </source>
</reference>
<dbReference type="Proteomes" id="UP001147733">
    <property type="component" value="Unassembled WGS sequence"/>
</dbReference>
<keyword evidence="2" id="KW-1185">Reference proteome</keyword>
<accession>A0A9W9NNC8</accession>
<sequence length="113" mass="12152">MSTSKPKTTYFSNGQALERPPLSVRVSRFFNDAYSFVGLYAVSLFSLDPYGAAQQSQFNIHRPRTVSGNRARGGGSGFYGGGESAPGYDYPGCGGPRIGRVDDVRGPECRSCN</sequence>
<comment type="caution">
    <text evidence="1">The sequence shown here is derived from an EMBL/GenBank/DDBJ whole genome shotgun (WGS) entry which is preliminary data.</text>
</comment>
<reference evidence="1" key="1">
    <citation type="submission" date="2022-11" db="EMBL/GenBank/DDBJ databases">
        <authorList>
            <person name="Petersen C."/>
        </authorList>
    </citation>
    <scope>NUCLEOTIDE SEQUENCE</scope>
    <source>
        <strain evidence="1">IBT 23319</strain>
    </source>
</reference>
<dbReference type="EMBL" id="JAPQKT010000008">
    <property type="protein sequence ID" value="KAJ5223177.1"/>
    <property type="molecule type" value="Genomic_DNA"/>
</dbReference>
<proteinExistence type="predicted"/>